<proteinExistence type="predicted"/>
<dbReference type="Gene3D" id="3.10.180.10">
    <property type="entry name" value="2,3-Dihydroxybiphenyl 1,2-Dioxygenase, domain 1"/>
    <property type="match status" value="1"/>
</dbReference>
<comment type="caution">
    <text evidence="2">The sequence shown here is derived from an EMBL/GenBank/DDBJ whole genome shotgun (WGS) entry which is preliminary data.</text>
</comment>
<feature type="domain" description="VOC" evidence="1">
    <location>
        <begin position="6"/>
        <end position="130"/>
    </location>
</feature>
<dbReference type="InterPro" id="IPR029068">
    <property type="entry name" value="Glyas_Bleomycin-R_OHBP_Dase"/>
</dbReference>
<dbReference type="InterPro" id="IPR004360">
    <property type="entry name" value="Glyas_Fos-R_dOase_dom"/>
</dbReference>
<dbReference type="InterPro" id="IPR037523">
    <property type="entry name" value="VOC_core"/>
</dbReference>
<dbReference type="EMBL" id="JADWOX010000011">
    <property type="protein sequence ID" value="MBI1685142.1"/>
    <property type="molecule type" value="Genomic_DNA"/>
</dbReference>
<dbReference type="Proteomes" id="UP000639859">
    <property type="component" value="Unassembled WGS sequence"/>
</dbReference>
<evidence type="ECO:0000313" key="3">
    <source>
        <dbReference type="Proteomes" id="UP000639859"/>
    </source>
</evidence>
<reference evidence="2 3" key="1">
    <citation type="submission" date="2020-11" db="EMBL/GenBank/DDBJ databases">
        <title>genome sequence of strain KACC 18849.</title>
        <authorList>
            <person name="Gao J."/>
            <person name="Zhang X."/>
        </authorList>
    </citation>
    <scope>NUCLEOTIDE SEQUENCE [LARGE SCALE GENOMIC DNA]</scope>
    <source>
        <strain evidence="2 3">KACC 18849</strain>
    </source>
</reference>
<evidence type="ECO:0000313" key="2">
    <source>
        <dbReference type="EMBL" id="MBI1685142.1"/>
    </source>
</evidence>
<sequence length="131" mass="14294">MSTKVALSYVNLFCTDIEAMFGFYQGLFDLEEIVESRSPMFRGARTGAASIGFSAHDAYALLGLEQATDALGDQALLTFEVPDRAAVDALTAKALLQGATQVKAPFETYYGWYQSVLRDPEGHAFRINRAG</sequence>
<gene>
    <name evidence="2" type="ORF">I4Q42_15835</name>
</gene>
<accession>A0ABS0SZT4</accession>
<evidence type="ECO:0000259" key="1">
    <source>
        <dbReference type="PROSITE" id="PS51819"/>
    </source>
</evidence>
<dbReference type="PROSITE" id="PS51819">
    <property type="entry name" value="VOC"/>
    <property type="match status" value="1"/>
</dbReference>
<name>A0ABS0SZT4_9CAUL</name>
<keyword evidence="3" id="KW-1185">Reference proteome</keyword>
<protein>
    <submittedName>
        <fullName evidence="2">VOC family protein</fullName>
    </submittedName>
</protein>
<dbReference type="RefSeq" id="WP_198577053.1">
    <property type="nucleotide sequence ID" value="NZ_JADWOX010000011.1"/>
</dbReference>
<dbReference type="SUPFAM" id="SSF54593">
    <property type="entry name" value="Glyoxalase/Bleomycin resistance protein/Dihydroxybiphenyl dioxygenase"/>
    <property type="match status" value="1"/>
</dbReference>
<dbReference type="Pfam" id="PF00903">
    <property type="entry name" value="Glyoxalase"/>
    <property type="match status" value="1"/>
</dbReference>
<organism evidence="2 3">
    <name type="scientific">Caulobacter hibisci</name>
    <dbReference type="NCBI Taxonomy" id="2035993"/>
    <lineage>
        <taxon>Bacteria</taxon>
        <taxon>Pseudomonadati</taxon>
        <taxon>Pseudomonadota</taxon>
        <taxon>Alphaproteobacteria</taxon>
        <taxon>Caulobacterales</taxon>
        <taxon>Caulobacteraceae</taxon>
        <taxon>Caulobacter</taxon>
    </lineage>
</organism>
<dbReference type="CDD" id="cd16356">
    <property type="entry name" value="PsjN_like"/>
    <property type="match status" value="1"/>
</dbReference>